<proteinExistence type="predicted"/>
<dbReference type="Pfam" id="PF14804">
    <property type="entry name" value="Jag_N"/>
    <property type="match status" value="1"/>
</dbReference>
<reference evidence="2 3" key="1">
    <citation type="submission" date="2021-01" db="EMBL/GenBank/DDBJ databases">
        <title>Genomic Encyclopedia of Type Strains, Phase IV (KMG-IV): sequencing the most valuable type-strain genomes for metagenomic binning, comparative biology and taxonomic classification.</title>
        <authorList>
            <person name="Goeker M."/>
        </authorList>
    </citation>
    <scope>NUCLEOTIDE SEQUENCE [LARGE SCALE GENOMIC DNA]</scope>
    <source>
        <strain evidence="2 3">DSM 25890</strain>
    </source>
</reference>
<gene>
    <name evidence="2" type="ORF">JOC73_000194</name>
</gene>
<dbReference type="InterPro" id="IPR046865">
    <property type="entry name" value="FapA_b_solenoid"/>
</dbReference>
<evidence type="ECO:0000313" key="2">
    <source>
        <dbReference type="EMBL" id="MBM7613686.1"/>
    </source>
</evidence>
<keyword evidence="3" id="KW-1185">Reference proteome</keyword>
<name>A0ABS2NLC6_9FIRM</name>
<feature type="domain" description="RNA-binding protein KhpB N-terminal" evidence="1">
    <location>
        <begin position="9"/>
        <end position="58"/>
    </location>
</feature>
<dbReference type="InterPro" id="IPR036145">
    <property type="entry name" value="MinC_C_sf"/>
</dbReference>
<dbReference type="Pfam" id="PF03961">
    <property type="entry name" value="FapA"/>
    <property type="match status" value="1"/>
</dbReference>
<dbReference type="InterPro" id="IPR032782">
    <property type="entry name" value="KhpB_N"/>
</dbReference>
<dbReference type="SUPFAM" id="SSF63848">
    <property type="entry name" value="Cell-division inhibitor MinC, C-terminal domain"/>
    <property type="match status" value="1"/>
</dbReference>
<evidence type="ECO:0000313" key="3">
    <source>
        <dbReference type="Proteomes" id="UP001314796"/>
    </source>
</evidence>
<dbReference type="InterPro" id="IPR046866">
    <property type="entry name" value="FapA_N"/>
</dbReference>
<sequence length="614" mass="67800">MLKEQGVHIFEGENYKDTLEKALTELNLVMDKVDIEIVEEKKSFMFKKGYVKIIVSPKGNEKNVSLELQADEEDITLEIDGSPFEEEMQNFKLNYRDDGVYLQVLDPGGANQGLEQDIIDFLKCKQVKDHDLVGITMASTDPSSQHKVAPAQKEVLVDSTLRVQFSKDKMEASIVISKPLGGKSFTLESLREALTNNNIVYGIDEEQLKRLVKLKWTDSYVTIARGKQPVDGVDGELIYHFDKEKDHKPVVLEDGSVDFKQLGLIKSVTTGTLLVEVVPPTEGTPGINVSGIEIPAKKGREQRFKKGKNTTESEDGLKLFAAMDGQVRFEDGKIIVTEAYEIPGNVDNSTGNINFNGTVIVHGNVKAGFSIIAEGNIEVNGVVEGATLISKGSIVLNRGIQGNNSAYLECHGNMAAKYIENATIKVQGDLTADFILHSEVSVKGKILLAGKKSLLVGGDVRAGVEIRAKIAGSHMGTLTKLEVGVDPEERNKFELLKGEVLGIQGNCQNLKKTIDLLKRQALAGQLPKNKEEMLIKSLKTYEFLQEKYQVQLHELQLLDQKIQNLSKGKVHVSHKIYPGVKVVISNAVKFFYDELVGATLYKKEGEITIGPYEQ</sequence>
<dbReference type="InterPro" id="IPR005646">
    <property type="entry name" value="FapA"/>
</dbReference>
<organism evidence="2 3">
    <name type="scientific">Alkaliphilus hydrothermalis</name>
    <dbReference type="NCBI Taxonomy" id="1482730"/>
    <lineage>
        <taxon>Bacteria</taxon>
        <taxon>Bacillati</taxon>
        <taxon>Bacillota</taxon>
        <taxon>Clostridia</taxon>
        <taxon>Peptostreptococcales</taxon>
        <taxon>Natronincolaceae</taxon>
        <taxon>Alkaliphilus</taxon>
    </lineage>
</organism>
<dbReference type="RefSeq" id="WP_204399969.1">
    <property type="nucleotide sequence ID" value="NZ_JAFBEE010000001.1"/>
</dbReference>
<accession>A0ABS2NLC6</accession>
<evidence type="ECO:0000259" key="1">
    <source>
        <dbReference type="SMART" id="SM01245"/>
    </source>
</evidence>
<dbReference type="Pfam" id="PF20250">
    <property type="entry name" value="FapA_N"/>
    <property type="match status" value="1"/>
</dbReference>
<comment type="caution">
    <text evidence="2">The sequence shown here is derived from an EMBL/GenBank/DDBJ whole genome shotgun (WGS) entry which is preliminary data.</text>
</comment>
<dbReference type="SMART" id="SM01245">
    <property type="entry name" value="Jag_N"/>
    <property type="match status" value="1"/>
</dbReference>
<dbReference type="PANTHER" id="PTHR38032">
    <property type="entry name" value="POLYMERASE-RELATED"/>
    <property type="match status" value="1"/>
</dbReference>
<dbReference type="EMBL" id="JAFBEE010000001">
    <property type="protein sequence ID" value="MBM7613686.1"/>
    <property type="molecule type" value="Genomic_DNA"/>
</dbReference>
<dbReference type="InterPro" id="IPR038247">
    <property type="entry name" value="Jag_N_dom_sf"/>
</dbReference>
<dbReference type="Gene3D" id="3.30.30.80">
    <property type="entry name" value="probable RNA-binding protein from clostridium symbiosum atcc 14940"/>
    <property type="match status" value="1"/>
</dbReference>
<dbReference type="Proteomes" id="UP001314796">
    <property type="component" value="Unassembled WGS sequence"/>
</dbReference>
<dbReference type="PANTHER" id="PTHR38032:SF1">
    <property type="entry name" value="RNA-BINDING PROTEIN KHPB N-TERMINAL DOMAIN-CONTAINING PROTEIN"/>
    <property type="match status" value="1"/>
</dbReference>
<protein>
    <submittedName>
        <fullName evidence="2">Uncharacterized protein (DUF342 family)</fullName>
    </submittedName>
</protein>